<dbReference type="EMBL" id="JAAEJV010000023">
    <property type="protein sequence ID" value="MBF5059459.1"/>
    <property type="molecule type" value="Genomic_DNA"/>
</dbReference>
<dbReference type="Proteomes" id="UP001194714">
    <property type="component" value="Unassembled WGS sequence"/>
</dbReference>
<evidence type="ECO:0000313" key="1">
    <source>
        <dbReference type="EMBL" id="MBF5059459.1"/>
    </source>
</evidence>
<evidence type="ECO:0008006" key="3">
    <source>
        <dbReference type="Google" id="ProtNLM"/>
    </source>
</evidence>
<evidence type="ECO:0000313" key="2">
    <source>
        <dbReference type="Proteomes" id="UP001194714"/>
    </source>
</evidence>
<name>A0ABS0AZA6_9BACT</name>
<comment type="caution">
    <text evidence="1">The sequence shown here is derived from an EMBL/GenBank/DDBJ whole genome shotgun (WGS) entry which is preliminary data.</text>
</comment>
<dbReference type="RefSeq" id="WP_194847765.1">
    <property type="nucleotide sequence ID" value="NZ_JAAEJV010000023.1"/>
</dbReference>
<dbReference type="PROSITE" id="PS51257">
    <property type="entry name" value="PROKAR_LIPOPROTEIN"/>
    <property type="match status" value="1"/>
</dbReference>
<protein>
    <recommendedName>
        <fullName evidence="3">Lipoprotein</fullName>
    </recommendedName>
</protein>
<keyword evidence="2" id="KW-1185">Reference proteome</keyword>
<accession>A0ABS0AZA6</accession>
<proteinExistence type="predicted"/>
<gene>
    <name evidence="1" type="ORF">NEPTK9_000973</name>
</gene>
<sequence length="285" mass="33249">MKKLFFLFLLLAAGCSRPQGFTLKKIVSRHPAEIRWDVLSSLSEEELATIFDQSYTYLGSGNHTYAFASRDGNYVIKFFKQKHMRTQSWVDYLPLPAKSLFYPIEKIKQRTEKREKSFTSYKIAYEKLREETGLLYLHLNQGTHLGHTLTLMDQWGNPLEVKVDEMEFLVQKRATLAFDHLKMLLQKGERKRAVEAISSLLEVVAKRSQKGIYDRDLQFFKNFGFLEDQAIEIDIGEFKEDQVPLPAAEELQILSYQIRDFVQAHAPEFVGEVCLEMENQVETYR</sequence>
<organism evidence="1 2">
    <name type="scientific">Candidatus Neptunichlamydia vexilliferae</name>
    <dbReference type="NCBI Taxonomy" id="1651774"/>
    <lineage>
        <taxon>Bacteria</taxon>
        <taxon>Pseudomonadati</taxon>
        <taxon>Chlamydiota</taxon>
        <taxon>Chlamydiia</taxon>
        <taxon>Parachlamydiales</taxon>
        <taxon>Simkaniaceae</taxon>
        <taxon>Candidatus Neptunichlamydia</taxon>
    </lineage>
</organism>
<reference evidence="1 2" key="1">
    <citation type="submission" date="2020-01" db="EMBL/GenBank/DDBJ databases">
        <title>Draft genome sequence of Cand. Neptunochlamydia vexilliferae K9.</title>
        <authorList>
            <person name="Schulz F."/>
            <person name="Koestlbacher S."/>
            <person name="Wascher F."/>
            <person name="Pizzetti I."/>
            <person name="Horn M."/>
        </authorList>
    </citation>
    <scope>NUCLEOTIDE SEQUENCE [LARGE SCALE GENOMIC DNA]</scope>
    <source>
        <strain evidence="1 2">K9</strain>
    </source>
</reference>